<dbReference type="InterPro" id="IPR000182">
    <property type="entry name" value="GNAT_dom"/>
</dbReference>
<feature type="domain" description="N-acetyltransferase" evidence="1">
    <location>
        <begin position="8"/>
        <end position="171"/>
    </location>
</feature>
<dbReference type="Gene3D" id="3.40.630.30">
    <property type="match status" value="1"/>
</dbReference>
<dbReference type="PANTHER" id="PTHR43415">
    <property type="entry name" value="SPERMIDINE N(1)-ACETYLTRANSFERASE"/>
    <property type="match status" value="1"/>
</dbReference>
<dbReference type="PATRIC" id="fig|136160.3.peg.2361"/>
<protein>
    <recommendedName>
        <fullName evidence="1">N-acetyltransferase domain-containing protein</fullName>
    </recommendedName>
</protein>
<evidence type="ECO:0000313" key="2">
    <source>
        <dbReference type="EMBL" id="KOO39126.1"/>
    </source>
</evidence>
<organism evidence="2">
    <name type="scientific">Halalkalibacterium halodurans</name>
    <name type="common">Bacillus halodurans</name>
    <dbReference type="NCBI Taxonomy" id="86665"/>
    <lineage>
        <taxon>Bacteria</taxon>
        <taxon>Bacillati</taxon>
        <taxon>Bacillota</taxon>
        <taxon>Bacilli</taxon>
        <taxon>Bacillales</taxon>
        <taxon>Bacillaceae</taxon>
        <taxon>Halalkalibacterium (ex Joshi et al. 2022)</taxon>
    </lineage>
</organism>
<reference evidence="2" key="1">
    <citation type="submission" date="2015-08" db="EMBL/GenBank/DDBJ databases">
        <title>Complete DNA Sequence of Pseudomonas syringae pv. actinidiae, the Causal Agent of Kiwifruit Canker Disease.</title>
        <authorList>
            <person name="Rikkerink E.H.A."/>
            <person name="Fineran P.C."/>
        </authorList>
    </citation>
    <scope>NUCLEOTIDE SEQUENCE</scope>
    <source>
        <strain evidence="2">DSM 13666</strain>
    </source>
</reference>
<dbReference type="EMBL" id="LILD01000001">
    <property type="protein sequence ID" value="KOO39126.1"/>
    <property type="molecule type" value="Genomic_DNA"/>
</dbReference>
<dbReference type="InterPro" id="IPR016181">
    <property type="entry name" value="Acyl_CoA_acyltransferase"/>
</dbReference>
<dbReference type="GO" id="GO:0016747">
    <property type="term" value="F:acyltransferase activity, transferring groups other than amino-acyl groups"/>
    <property type="evidence" value="ECO:0007669"/>
    <property type="project" value="InterPro"/>
</dbReference>
<proteinExistence type="predicted"/>
<dbReference type="PROSITE" id="PS51186">
    <property type="entry name" value="GNAT"/>
    <property type="match status" value="1"/>
</dbReference>
<accession>A0A0M0KJP3</accession>
<comment type="caution">
    <text evidence="2">The sequence shown here is derived from an EMBL/GenBank/DDBJ whole genome shotgun (WGS) entry which is preliminary data.</text>
</comment>
<dbReference type="Pfam" id="PF13302">
    <property type="entry name" value="Acetyltransf_3"/>
    <property type="match status" value="1"/>
</dbReference>
<name>A0A0M0KJP3_ALKHA</name>
<accession>A0A4Y7WV76</accession>
<dbReference type="RefSeq" id="WP_053431191.1">
    <property type="nucleotide sequence ID" value="NZ_CP040441.1"/>
</dbReference>
<evidence type="ECO:0000259" key="1">
    <source>
        <dbReference type="PROSITE" id="PS51186"/>
    </source>
</evidence>
<dbReference type="PANTHER" id="PTHR43415:SF3">
    <property type="entry name" value="GNAT-FAMILY ACETYLTRANSFERASE"/>
    <property type="match status" value="1"/>
</dbReference>
<dbReference type="GeneID" id="87597540"/>
<dbReference type="AlphaFoldDB" id="A0A0M0KJP3"/>
<gene>
    <name evidence="2" type="ORF">AMD02_09900</name>
</gene>
<dbReference type="SUPFAM" id="SSF55729">
    <property type="entry name" value="Acyl-CoA N-acyltransferases (Nat)"/>
    <property type="match status" value="1"/>
</dbReference>
<sequence length="174" mass="20463">MLLETPELRLRKTTTEDLAFVLKLEAIEENKRYIIPWDERKHQQTLEDRDCLHLMIESKKAGKTVGYVILHGVHNENDSIELVRLTIHDKEKGFGQQVLSLMKQWVFTEAKANRLWLDVKTNNARAMHVYEKQGFVLEGTLRECLKSKYGFESLNVMSVLKSEYEEEQKKKELL</sequence>